<accession>A0A182NYL2</accession>
<dbReference type="EnsemblMetazoa" id="ADIR014907-RC">
    <property type="protein sequence ID" value="ADIR014907-PC"/>
    <property type="gene ID" value="ADIR014907"/>
</dbReference>
<name>A0A182NYL2_9DIPT</name>
<protein>
    <submittedName>
        <fullName evidence="1">Uncharacterized protein</fullName>
    </submittedName>
</protein>
<dbReference type="Proteomes" id="UP000075884">
    <property type="component" value="Unassembled WGS sequence"/>
</dbReference>
<dbReference type="EnsemblMetazoa" id="ADIR014907-RB">
    <property type="protein sequence ID" value="ADIR014907-PB"/>
    <property type="gene ID" value="ADIR014907"/>
</dbReference>
<sequence length="77" mass="8971">MNASIYVPTATRRTLTNRPEIHLMPDEMPSYVLAVFQDLSIVRLLYQLLDVVFAKVTLSHRIGIQDEIDRFCFTHSY</sequence>
<evidence type="ECO:0000313" key="1">
    <source>
        <dbReference type="EnsemblMetazoa" id="ADIR014907-PB"/>
    </source>
</evidence>
<reference evidence="1" key="2">
    <citation type="submission" date="2020-05" db="UniProtKB">
        <authorList>
            <consortium name="EnsemblMetazoa"/>
        </authorList>
    </citation>
    <scope>IDENTIFICATION</scope>
    <source>
        <strain evidence="1">WRAIR2</strain>
    </source>
</reference>
<organism evidence="1 2">
    <name type="scientific">Anopheles dirus</name>
    <dbReference type="NCBI Taxonomy" id="7168"/>
    <lineage>
        <taxon>Eukaryota</taxon>
        <taxon>Metazoa</taxon>
        <taxon>Ecdysozoa</taxon>
        <taxon>Arthropoda</taxon>
        <taxon>Hexapoda</taxon>
        <taxon>Insecta</taxon>
        <taxon>Pterygota</taxon>
        <taxon>Neoptera</taxon>
        <taxon>Endopterygota</taxon>
        <taxon>Diptera</taxon>
        <taxon>Nematocera</taxon>
        <taxon>Culicoidea</taxon>
        <taxon>Culicidae</taxon>
        <taxon>Anophelinae</taxon>
        <taxon>Anopheles</taxon>
    </lineage>
</organism>
<dbReference type="AlphaFoldDB" id="A0A182NYL2"/>
<reference evidence="2" key="1">
    <citation type="submission" date="2013-03" db="EMBL/GenBank/DDBJ databases">
        <title>The Genome Sequence of Anopheles dirus WRAIR2.</title>
        <authorList>
            <consortium name="The Broad Institute Genomics Platform"/>
            <person name="Neafsey D.E."/>
            <person name="Walton C."/>
            <person name="Walker B."/>
            <person name="Young S.K."/>
            <person name="Zeng Q."/>
            <person name="Gargeya S."/>
            <person name="Fitzgerald M."/>
            <person name="Haas B."/>
            <person name="Abouelleil A."/>
            <person name="Allen A.W."/>
            <person name="Alvarado L."/>
            <person name="Arachchi H.M."/>
            <person name="Berlin A.M."/>
            <person name="Chapman S.B."/>
            <person name="Gainer-Dewar J."/>
            <person name="Goldberg J."/>
            <person name="Griggs A."/>
            <person name="Gujja S."/>
            <person name="Hansen M."/>
            <person name="Howarth C."/>
            <person name="Imamovic A."/>
            <person name="Ireland A."/>
            <person name="Larimer J."/>
            <person name="McCowan C."/>
            <person name="Murphy C."/>
            <person name="Pearson M."/>
            <person name="Poon T.W."/>
            <person name="Priest M."/>
            <person name="Roberts A."/>
            <person name="Saif S."/>
            <person name="Shea T."/>
            <person name="Sisk P."/>
            <person name="Sykes S."/>
            <person name="Wortman J."/>
            <person name="Nusbaum C."/>
            <person name="Birren B."/>
        </authorList>
    </citation>
    <scope>NUCLEOTIDE SEQUENCE [LARGE SCALE GENOMIC DNA]</scope>
    <source>
        <strain evidence="2">WRAIR2</strain>
    </source>
</reference>
<evidence type="ECO:0000313" key="2">
    <source>
        <dbReference type="Proteomes" id="UP000075884"/>
    </source>
</evidence>
<dbReference type="VEuPathDB" id="VectorBase:ADIR014907"/>
<keyword evidence="2" id="KW-1185">Reference proteome</keyword>
<proteinExistence type="predicted"/>